<dbReference type="OrthoDB" id="3941538at2759"/>
<dbReference type="GO" id="GO:0005737">
    <property type="term" value="C:cytoplasm"/>
    <property type="evidence" value="ECO:0007669"/>
    <property type="project" value="TreeGrafter"/>
</dbReference>
<protein>
    <submittedName>
        <fullName evidence="8">Oxidoreductase</fullName>
    </submittedName>
</protein>
<comment type="similarity">
    <text evidence="2 6">Belongs to the zinc-containing alcohol dehydrogenase family.</text>
</comment>
<evidence type="ECO:0000259" key="7">
    <source>
        <dbReference type="SMART" id="SM00829"/>
    </source>
</evidence>
<comment type="cofactor">
    <cofactor evidence="1 6">
        <name>Zn(2+)</name>
        <dbReference type="ChEBI" id="CHEBI:29105"/>
    </cofactor>
</comment>
<dbReference type="InterPro" id="IPR036291">
    <property type="entry name" value="NAD(P)-bd_dom_sf"/>
</dbReference>
<dbReference type="Gene3D" id="3.90.180.10">
    <property type="entry name" value="Medium-chain alcohol dehydrogenases, catalytic domain"/>
    <property type="match status" value="1"/>
</dbReference>
<evidence type="ECO:0000256" key="2">
    <source>
        <dbReference type="ARBA" id="ARBA00008072"/>
    </source>
</evidence>
<evidence type="ECO:0000256" key="1">
    <source>
        <dbReference type="ARBA" id="ARBA00001947"/>
    </source>
</evidence>
<dbReference type="InterPro" id="IPR011032">
    <property type="entry name" value="GroES-like_sf"/>
</dbReference>
<keyword evidence="9" id="KW-1185">Reference proteome</keyword>
<evidence type="ECO:0000256" key="3">
    <source>
        <dbReference type="ARBA" id="ARBA00022723"/>
    </source>
</evidence>
<dbReference type="InterPro" id="IPR020843">
    <property type="entry name" value="ER"/>
</dbReference>
<accession>A0A2H3JJB1</accession>
<keyword evidence="4 6" id="KW-0862">Zinc</keyword>
<dbReference type="GO" id="GO:0000721">
    <property type="term" value="F:(R,R)-butanediol dehydrogenase activity"/>
    <property type="evidence" value="ECO:0007669"/>
    <property type="project" value="TreeGrafter"/>
</dbReference>
<dbReference type="Gene3D" id="3.40.50.720">
    <property type="entry name" value="NAD(P)-binding Rossmann-like Domain"/>
    <property type="match status" value="1"/>
</dbReference>
<dbReference type="GO" id="GO:0034079">
    <property type="term" value="P:butanediol biosynthetic process"/>
    <property type="evidence" value="ECO:0007669"/>
    <property type="project" value="TreeGrafter"/>
</dbReference>
<dbReference type="STRING" id="742152.A0A2H3JJB1"/>
<proteinExistence type="inferred from homology"/>
<dbReference type="PANTHER" id="PTHR43161">
    <property type="entry name" value="SORBITOL DEHYDROGENASE"/>
    <property type="match status" value="1"/>
</dbReference>
<dbReference type="InterPro" id="IPR002328">
    <property type="entry name" value="ADH_Zn_CS"/>
</dbReference>
<evidence type="ECO:0000256" key="5">
    <source>
        <dbReference type="ARBA" id="ARBA00023002"/>
    </source>
</evidence>
<dbReference type="CDD" id="cd08233">
    <property type="entry name" value="butanediol_DH_like"/>
    <property type="match status" value="1"/>
</dbReference>
<dbReference type="SMART" id="SM00829">
    <property type="entry name" value="PKS_ER"/>
    <property type="match status" value="1"/>
</dbReference>
<dbReference type="Proteomes" id="UP000218811">
    <property type="component" value="Unassembled WGS sequence"/>
</dbReference>
<keyword evidence="5" id="KW-0560">Oxidoreductase</keyword>
<evidence type="ECO:0000256" key="6">
    <source>
        <dbReference type="RuleBase" id="RU361277"/>
    </source>
</evidence>
<dbReference type="OMA" id="AMGHEMS"/>
<dbReference type="GO" id="GO:0008270">
    <property type="term" value="F:zinc ion binding"/>
    <property type="evidence" value="ECO:0007669"/>
    <property type="project" value="InterPro"/>
</dbReference>
<evidence type="ECO:0000313" key="8">
    <source>
        <dbReference type="EMBL" id="PCH36784.1"/>
    </source>
</evidence>
<name>A0A2H3JJB1_WOLCO</name>
<dbReference type="InterPro" id="IPR013149">
    <property type="entry name" value="ADH-like_C"/>
</dbReference>
<dbReference type="Pfam" id="PF00107">
    <property type="entry name" value="ADH_zinc_N"/>
    <property type="match status" value="1"/>
</dbReference>
<dbReference type="Pfam" id="PF08240">
    <property type="entry name" value="ADH_N"/>
    <property type="match status" value="1"/>
</dbReference>
<keyword evidence="3 6" id="KW-0479">Metal-binding</keyword>
<dbReference type="SUPFAM" id="SSF51735">
    <property type="entry name" value="NAD(P)-binding Rossmann-fold domains"/>
    <property type="match status" value="1"/>
</dbReference>
<feature type="domain" description="Enoyl reductase (ER)" evidence="7">
    <location>
        <begin position="10"/>
        <end position="360"/>
    </location>
</feature>
<dbReference type="PANTHER" id="PTHR43161:SF23">
    <property type="entry name" value="(R,R)-BUTANEDIOL DEHYDROGENASE-RELATED"/>
    <property type="match status" value="1"/>
</dbReference>
<evidence type="ECO:0000313" key="9">
    <source>
        <dbReference type="Proteomes" id="UP000218811"/>
    </source>
</evidence>
<dbReference type="SUPFAM" id="SSF50129">
    <property type="entry name" value="GroES-like"/>
    <property type="match status" value="1"/>
</dbReference>
<dbReference type="PROSITE" id="PS00059">
    <property type="entry name" value="ADH_ZINC"/>
    <property type="match status" value="1"/>
</dbReference>
<sequence length="365" mass="38759">MRAVRYYAPGDIRVENIPEPPVTDGQIKIKVAWCGICGSDVHSYFILPTASPTATTPHKLTGEKLPIVMGHEFSGTIVALGRGVDTKYAVGQNVVIEPVISCMKPTCPQCTSGARNVCPDMTFVGIGGLGGGLSEYVSLDPIYVHVLPSGISLEAGAMMEPLSVGWHAVKISAFKPGDRALIIGSGPIGIFVLKSLQALGASWIGVSEPATERREMARRSAASAVFDPLAEDVVAATRRATNGGADVVFDCAGIQASLDTALQAVRPKGNVIGVAVWEKLPTLNITDLQRREIVLTASNDCNGEHPELLQVVAAGKIKGLDELVTRKIPLEDFVERGIKALINEKNKQSMNILEGGDHALTTGFW</sequence>
<dbReference type="InterPro" id="IPR013154">
    <property type="entry name" value="ADH-like_N"/>
</dbReference>
<dbReference type="AlphaFoldDB" id="A0A2H3JJB1"/>
<gene>
    <name evidence="8" type="ORF">WOLCODRAFT_157473</name>
</gene>
<evidence type="ECO:0000256" key="4">
    <source>
        <dbReference type="ARBA" id="ARBA00022833"/>
    </source>
</evidence>
<organism evidence="8 9">
    <name type="scientific">Wolfiporia cocos (strain MD-104)</name>
    <name type="common">Brown rot fungus</name>
    <dbReference type="NCBI Taxonomy" id="742152"/>
    <lineage>
        <taxon>Eukaryota</taxon>
        <taxon>Fungi</taxon>
        <taxon>Dikarya</taxon>
        <taxon>Basidiomycota</taxon>
        <taxon>Agaricomycotina</taxon>
        <taxon>Agaricomycetes</taxon>
        <taxon>Polyporales</taxon>
        <taxon>Phaeolaceae</taxon>
        <taxon>Wolfiporia</taxon>
    </lineage>
</organism>
<dbReference type="EMBL" id="KB467898">
    <property type="protein sequence ID" value="PCH36784.1"/>
    <property type="molecule type" value="Genomic_DNA"/>
</dbReference>
<reference evidence="8 9" key="1">
    <citation type="journal article" date="2012" name="Science">
        <title>The Paleozoic origin of enzymatic lignin decomposition reconstructed from 31 fungal genomes.</title>
        <authorList>
            <person name="Floudas D."/>
            <person name="Binder M."/>
            <person name="Riley R."/>
            <person name="Barry K."/>
            <person name="Blanchette R.A."/>
            <person name="Henrissat B."/>
            <person name="Martinez A.T."/>
            <person name="Otillar R."/>
            <person name="Spatafora J.W."/>
            <person name="Yadav J.S."/>
            <person name="Aerts A."/>
            <person name="Benoit I."/>
            <person name="Boyd A."/>
            <person name="Carlson A."/>
            <person name="Copeland A."/>
            <person name="Coutinho P.M."/>
            <person name="de Vries R.P."/>
            <person name="Ferreira P."/>
            <person name="Findley K."/>
            <person name="Foster B."/>
            <person name="Gaskell J."/>
            <person name="Glotzer D."/>
            <person name="Gorecki P."/>
            <person name="Heitman J."/>
            <person name="Hesse C."/>
            <person name="Hori C."/>
            <person name="Igarashi K."/>
            <person name="Jurgens J.A."/>
            <person name="Kallen N."/>
            <person name="Kersten P."/>
            <person name="Kohler A."/>
            <person name="Kuees U."/>
            <person name="Kumar T.K.A."/>
            <person name="Kuo A."/>
            <person name="LaButti K."/>
            <person name="Larrondo L.F."/>
            <person name="Lindquist E."/>
            <person name="Ling A."/>
            <person name="Lombard V."/>
            <person name="Lucas S."/>
            <person name="Lundell T."/>
            <person name="Martin R."/>
            <person name="McLaughlin D.J."/>
            <person name="Morgenstern I."/>
            <person name="Morin E."/>
            <person name="Murat C."/>
            <person name="Nagy L.G."/>
            <person name="Nolan M."/>
            <person name="Ohm R.A."/>
            <person name="Patyshakuliyeva A."/>
            <person name="Rokas A."/>
            <person name="Ruiz-Duenas F.J."/>
            <person name="Sabat G."/>
            <person name="Salamov A."/>
            <person name="Samejima M."/>
            <person name="Schmutz J."/>
            <person name="Slot J.C."/>
            <person name="St John F."/>
            <person name="Stenlid J."/>
            <person name="Sun H."/>
            <person name="Sun S."/>
            <person name="Syed K."/>
            <person name="Tsang A."/>
            <person name="Wiebenga A."/>
            <person name="Young D."/>
            <person name="Pisabarro A."/>
            <person name="Eastwood D.C."/>
            <person name="Martin F."/>
            <person name="Cullen D."/>
            <person name="Grigoriev I.V."/>
            <person name="Hibbett D.S."/>
        </authorList>
    </citation>
    <scope>NUCLEOTIDE SEQUENCE [LARGE SCALE GENOMIC DNA]</scope>
    <source>
        <strain evidence="8 9">MD-104</strain>
    </source>
</reference>